<dbReference type="SUPFAM" id="SSF57362">
    <property type="entry name" value="BPTI-like"/>
    <property type="match status" value="2"/>
</dbReference>
<dbReference type="InterPro" id="IPR002968">
    <property type="entry name" value="A1-microglobln"/>
</dbReference>
<evidence type="ECO:0000256" key="10">
    <source>
        <dbReference type="ARBA" id="ARBA00022991"/>
    </source>
</evidence>
<evidence type="ECO:0000256" key="1">
    <source>
        <dbReference type="ARBA" id="ARBA00004613"/>
    </source>
</evidence>
<sequence>MTALHHRCAAPPSQSPISVTQASDAYVVHTNYNEYAIVIVSKQKNNGEQNSISIKLFSRTRTVRATLLEEFKSLASDEGMSDDTIIIHQDKADCTSPPEAGPCFGSIVRYFYNSSSMSCHQFQYGGCMGNQNNYEAEKECLQRCRTEAACRLPMVPQDCVRQPIVWTFDATSGTCVSYKLGICQGNGNKFYTKAECEEYCGVVRDEFSAAGSRMLGTSGEEGEVTSQRPTVSRPACSDAIYTSPSGMFVWLFVTRTIGLGQSESPVSTSCAVNPEVDSEGGVMSYTDAI</sequence>
<evidence type="ECO:0000313" key="14">
    <source>
        <dbReference type="EMBL" id="KAK0131786.1"/>
    </source>
</evidence>
<evidence type="ECO:0000256" key="12">
    <source>
        <dbReference type="ARBA" id="ARBA00023180"/>
    </source>
</evidence>
<evidence type="ECO:0000259" key="13">
    <source>
        <dbReference type="PROSITE" id="PS50279"/>
    </source>
</evidence>
<dbReference type="PROSITE" id="PS00280">
    <property type="entry name" value="BPTI_KUNITZ_1"/>
    <property type="match status" value="1"/>
</dbReference>
<dbReference type="Pfam" id="PF00061">
    <property type="entry name" value="Lipocalin"/>
    <property type="match status" value="1"/>
</dbReference>
<dbReference type="PANTHER" id="PTHR46676:SF1">
    <property type="entry name" value="PROTEIN AMBP"/>
    <property type="match status" value="1"/>
</dbReference>
<dbReference type="Gene3D" id="4.10.410.10">
    <property type="entry name" value="Pancreatic trypsin inhibitor Kunitz domain"/>
    <property type="match status" value="2"/>
</dbReference>
<dbReference type="GO" id="GO:0005576">
    <property type="term" value="C:extracellular region"/>
    <property type="evidence" value="ECO:0007669"/>
    <property type="project" value="UniProtKB-SubCell"/>
</dbReference>
<keyword evidence="7" id="KW-0732">Signal</keyword>
<evidence type="ECO:0000256" key="2">
    <source>
        <dbReference type="ARBA" id="ARBA00008238"/>
    </source>
</evidence>
<dbReference type="GO" id="GO:0004867">
    <property type="term" value="F:serine-type endopeptidase inhibitor activity"/>
    <property type="evidence" value="ECO:0007669"/>
    <property type="project" value="UniProtKB-KW"/>
</dbReference>
<dbReference type="InterPro" id="IPR029856">
    <property type="entry name" value="AMBP"/>
</dbReference>
<dbReference type="EMBL" id="JAOPHQ010006354">
    <property type="protein sequence ID" value="KAK0131786.1"/>
    <property type="molecule type" value="Genomic_DNA"/>
</dbReference>
<dbReference type="Proteomes" id="UP001174136">
    <property type="component" value="Unassembled WGS sequence"/>
</dbReference>
<dbReference type="PRINTS" id="PR00759">
    <property type="entry name" value="BASICPTASE"/>
</dbReference>
<keyword evidence="9" id="KW-0722">Serine protease inhibitor</keyword>
<name>A0AA47M1B3_MERPO</name>
<comment type="subcellular location">
    <subcellularLocation>
        <location evidence="1">Secreted</location>
    </subcellularLocation>
</comment>
<dbReference type="AlphaFoldDB" id="A0AA47M1B3"/>
<dbReference type="PANTHER" id="PTHR46676">
    <property type="entry name" value="PROTEIN AMBP"/>
    <property type="match status" value="1"/>
</dbReference>
<keyword evidence="12" id="KW-0325">Glycoprotein</keyword>
<evidence type="ECO:0000256" key="4">
    <source>
        <dbReference type="ARBA" id="ARBA00022525"/>
    </source>
</evidence>
<evidence type="ECO:0000256" key="3">
    <source>
        <dbReference type="ARBA" id="ARBA00018905"/>
    </source>
</evidence>
<dbReference type="Pfam" id="PF00014">
    <property type="entry name" value="Kunitz_BPTI"/>
    <property type="match status" value="2"/>
</dbReference>
<dbReference type="InterPro" id="IPR036880">
    <property type="entry name" value="Kunitz_BPTI_sf"/>
</dbReference>
<keyword evidence="6" id="KW-0646">Protease inhibitor</keyword>
<dbReference type="InterPro" id="IPR020901">
    <property type="entry name" value="Prtase_inh_Kunz-CS"/>
</dbReference>
<keyword evidence="4" id="KW-0964">Secreted</keyword>
<dbReference type="PRINTS" id="PR01215">
    <property type="entry name" value="A1MCGLOBULIN"/>
</dbReference>
<keyword evidence="8" id="KW-0677">Repeat</keyword>
<feature type="domain" description="BPTI/Kunitz inhibitor" evidence="13">
    <location>
        <begin position="94"/>
        <end position="144"/>
    </location>
</feature>
<comment type="similarity">
    <text evidence="2">In the N-terminal section; belongs to the calycin superfamily. Lipocalin family.</text>
</comment>
<evidence type="ECO:0000256" key="9">
    <source>
        <dbReference type="ARBA" id="ARBA00022900"/>
    </source>
</evidence>
<protein>
    <recommendedName>
        <fullName evidence="3">Protein AMBP</fullName>
    </recommendedName>
</protein>
<reference evidence="14" key="1">
    <citation type="journal article" date="2023" name="Front. Mar. Sci.">
        <title>A new Merluccius polli reference genome to investigate the effects of global change in West African waters.</title>
        <authorList>
            <person name="Mateo J.L."/>
            <person name="Blanco-Fernandez C."/>
            <person name="Garcia-Vazquez E."/>
            <person name="Machado-Schiaffino G."/>
        </authorList>
    </citation>
    <scope>NUCLEOTIDE SEQUENCE</scope>
    <source>
        <strain evidence="14">C29</strain>
        <tissue evidence="14">Fin</tissue>
    </source>
</reference>
<evidence type="ECO:0000313" key="15">
    <source>
        <dbReference type="Proteomes" id="UP001174136"/>
    </source>
</evidence>
<comment type="caution">
    <text evidence="14">The sequence shown here is derived from an EMBL/GenBank/DDBJ whole genome shotgun (WGS) entry which is preliminary data.</text>
</comment>
<keyword evidence="10" id="KW-0157">Chromophore</keyword>
<dbReference type="SUPFAM" id="SSF50814">
    <property type="entry name" value="Lipocalins"/>
    <property type="match status" value="1"/>
</dbReference>
<dbReference type="Gene3D" id="2.40.128.20">
    <property type="match status" value="1"/>
</dbReference>
<dbReference type="InterPro" id="IPR000566">
    <property type="entry name" value="Lipocln_cytosolic_FA-bd_dom"/>
</dbReference>
<dbReference type="CDD" id="cd22597">
    <property type="entry name" value="Kunitz_bikunin_2-like"/>
    <property type="match status" value="1"/>
</dbReference>
<proteinExistence type="inferred from homology"/>
<evidence type="ECO:0000256" key="8">
    <source>
        <dbReference type="ARBA" id="ARBA00022737"/>
    </source>
</evidence>
<dbReference type="InterPro" id="IPR012674">
    <property type="entry name" value="Calycin"/>
</dbReference>
<organism evidence="14 15">
    <name type="scientific">Merluccius polli</name>
    <name type="common">Benguela hake</name>
    <name type="synonym">Merluccius cadenati</name>
    <dbReference type="NCBI Taxonomy" id="89951"/>
    <lineage>
        <taxon>Eukaryota</taxon>
        <taxon>Metazoa</taxon>
        <taxon>Chordata</taxon>
        <taxon>Craniata</taxon>
        <taxon>Vertebrata</taxon>
        <taxon>Euteleostomi</taxon>
        <taxon>Actinopterygii</taxon>
        <taxon>Neopterygii</taxon>
        <taxon>Teleostei</taxon>
        <taxon>Neoteleostei</taxon>
        <taxon>Acanthomorphata</taxon>
        <taxon>Zeiogadaria</taxon>
        <taxon>Gadariae</taxon>
        <taxon>Gadiformes</taxon>
        <taxon>Gadoidei</taxon>
        <taxon>Merlucciidae</taxon>
        <taxon>Merluccius</taxon>
    </lineage>
</organism>
<evidence type="ECO:0000256" key="5">
    <source>
        <dbReference type="ARBA" id="ARBA00022685"/>
    </source>
</evidence>
<keyword evidence="15" id="KW-1185">Reference proteome</keyword>
<dbReference type="FunFam" id="4.10.410.10:FF:000005">
    <property type="entry name" value="Pancreatic trypsin inhibitor"/>
    <property type="match status" value="1"/>
</dbReference>
<evidence type="ECO:0000256" key="6">
    <source>
        <dbReference type="ARBA" id="ARBA00022690"/>
    </source>
</evidence>
<keyword evidence="11" id="KW-1015">Disulfide bond</keyword>
<dbReference type="CDD" id="cd22596">
    <property type="entry name" value="Kunitz_bikunin_1-like"/>
    <property type="match status" value="1"/>
</dbReference>
<keyword evidence="5" id="KW-0165">Cleavage on pair of basic residues</keyword>
<dbReference type="PROSITE" id="PS50279">
    <property type="entry name" value="BPTI_KUNITZ_2"/>
    <property type="match status" value="2"/>
</dbReference>
<gene>
    <name evidence="14" type="primary">AMBP_1</name>
    <name evidence="14" type="ORF">N1851_033434</name>
</gene>
<evidence type="ECO:0000256" key="7">
    <source>
        <dbReference type="ARBA" id="ARBA00022729"/>
    </source>
</evidence>
<dbReference type="InterPro" id="IPR002223">
    <property type="entry name" value="Kunitz_BPTI"/>
</dbReference>
<dbReference type="SMART" id="SM00131">
    <property type="entry name" value="KU"/>
    <property type="match status" value="2"/>
</dbReference>
<feature type="domain" description="BPTI/Kunitz inhibitor" evidence="13">
    <location>
        <begin position="150"/>
        <end position="200"/>
    </location>
</feature>
<accession>A0AA47M1B3</accession>
<evidence type="ECO:0000256" key="11">
    <source>
        <dbReference type="ARBA" id="ARBA00023157"/>
    </source>
</evidence>